<keyword evidence="2" id="KW-0436">Ligase</keyword>
<keyword evidence="4" id="KW-0443">Lipid metabolism</keyword>
<evidence type="ECO:0000313" key="7">
    <source>
        <dbReference type="Proteomes" id="UP000194267"/>
    </source>
</evidence>
<evidence type="ECO:0000256" key="3">
    <source>
        <dbReference type="ARBA" id="ARBA00022832"/>
    </source>
</evidence>
<dbReference type="GO" id="GO:0016874">
    <property type="term" value="F:ligase activity"/>
    <property type="evidence" value="ECO:0007669"/>
    <property type="project" value="UniProtKB-KW"/>
</dbReference>
<evidence type="ECO:0000256" key="1">
    <source>
        <dbReference type="ARBA" id="ARBA00006432"/>
    </source>
</evidence>
<keyword evidence="3" id="KW-0276">Fatty acid metabolism</keyword>
<proteinExistence type="inferred from homology"/>
<sequence>MTMRHQLTLHTMLERARRFFPDKEIVSRTGAGIFRYTYADYYDRTRRLAAALERLGVRRGDRVGTLAWNHHRHLEAYFAVPCMGASLHTVNLRLPRSTWPT</sequence>
<dbReference type="InterPro" id="IPR042099">
    <property type="entry name" value="ANL_N_sf"/>
</dbReference>
<dbReference type="PANTHER" id="PTHR43859">
    <property type="entry name" value="ACYL-ACTIVATING ENZYME"/>
    <property type="match status" value="1"/>
</dbReference>
<organism evidence="6 7">
    <name type="scientific">Symbiobacterium thermophilum</name>
    <dbReference type="NCBI Taxonomy" id="2734"/>
    <lineage>
        <taxon>Bacteria</taxon>
        <taxon>Bacillati</taxon>
        <taxon>Bacillota</taxon>
        <taxon>Clostridia</taxon>
        <taxon>Eubacteriales</taxon>
        <taxon>Symbiobacteriaceae</taxon>
        <taxon>Symbiobacterium</taxon>
    </lineage>
</organism>
<gene>
    <name evidence="6" type="ORF">A6D92_07650</name>
</gene>
<reference evidence="7" key="1">
    <citation type="submission" date="2016-04" db="EMBL/GenBank/DDBJ databases">
        <authorList>
            <person name="Antunes L.P."/>
            <person name="Martins L.F."/>
            <person name="Pereira R.V."/>
            <person name="Thomas A.M."/>
            <person name="Barbosa D."/>
            <person name="Nascimento L."/>
            <person name="Silva G.M."/>
            <person name="Condomitti G.W."/>
            <person name="Digiampietri L.A."/>
            <person name="Lombardi K.C."/>
            <person name="Ramos P.L."/>
            <person name="Quaggio R.B."/>
            <person name="Oliveira J.C."/>
            <person name="Pascon R.C."/>
            <person name="Cruz J.B."/>
            <person name="Silva A.M."/>
            <person name="Setubal J.C."/>
        </authorList>
    </citation>
    <scope>NUCLEOTIDE SEQUENCE [LARGE SCALE GENOMIC DNA]</scope>
</reference>
<dbReference type="InterPro" id="IPR000873">
    <property type="entry name" value="AMP-dep_synth/lig_dom"/>
</dbReference>
<comment type="similarity">
    <text evidence="1">Belongs to the ATP-dependent AMP-binding enzyme family.</text>
</comment>
<dbReference type="Proteomes" id="UP000194267">
    <property type="component" value="Unassembled WGS sequence"/>
</dbReference>
<evidence type="ECO:0000256" key="4">
    <source>
        <dbReference type="ARBA" id="ARBA00023098"/>
    </source>
</evidence>
<dbReference type="GO" id="GO:0006631">
    <property type="term" value="P:fatty acid metabolic process"/>
    <property type="evidence" value="ECO:0007669"/>
    <property type="project" value="UniProtKB-KW"/>
</dbReference>
<dbReference type="Pfam" id="PF00501">
    <property type="entry name" value="AMP-binding"/>
    <property type="match status" value="1"/>
</dbReference>
<name>A0A1Y2T7U8_SYMTR</name>
<dbReference type="SUPFAM" id="SSF56801">
    <property type="entry name" value="Acetyl-CoA synthetase-like"/>
    <property type="match status" value="1"/>
</dbReference>
<evidence type="ECO:0000259" key="5">
    <source>
        <dbReference type="Pfam" id="PF00501"/>
    </source>
</evidence>
<feature type="domain" description="AMP-dependent synthetase/ligase" evidence="5">
    <location>
        <begin position="14"/>
        <end position="96"/>
    </location>
</feature>
<dbReference type="AlphaFoldDB" id="A0A1Y2T7U8"/>
<dbReference type="Gene3D" id="3.40.50.12780">
    <property type="entry name" value="N-terminal domain of ligase-like"/>
    <property type="match status" value="1"/>
</dbReference>
<evidence type="ECO:0000313" key="6">
    <source>
        <dbReference type="EMBL" id="OTA41333.1"/>
    </source>
</evidence>
<comment type="caution">
    <text evidence="6">The sequence shown here is derived from an EMBL/GenBank/DDBJ whole genome shotgun (WGS) entry which is preliminary data.</text>
</comment>
<dbReference type="EMBL" id="LWLV01000558">
    <property type="protein sequence ID" value="OTA41333.1"/>
    <property type="molecule type" value="Genomic_DNA"/>
</dbReference>
<dbReference type="PANTHER" id="PTHR43859:SF4">
    <property type="entry name" value="BUTANOATE--COA LIGASE AAE1-RELATED"/>
    <property type="match status" value="1"/>
</dbReference>
<accession>A0A1Y2T7U8</accession>
<protein>
    <recommendedName>
        <fullName evidence="5">AMP-dependent synthetase/ligase domain-containing protein</fullName>
    </recommendedName>
</protein>
<evidence type="ECO:0000256" key="2">
    <source>
        <dbReference type="ARBA" id="ARBA00022598"/>
    </source>
</evidence>